<accession>A0ABW1WJM6</accession>
<dbReference type="InterPro" id="IPR000835">
    <property type="entry name" value="HTH_MarR-typ"/>
</dbReference>
<feature type="domain" description="HTH marR-type" evidence="7">
    <location>
        <begin position="8"/>
        <end position="138"/>
    </location>
</feature>
<proteinExistence type="predicted"/>
<dbReference type="InterPro" id="IPR036390">
    <property type="entry name" value="WH_DNA-bd_sf"/>
</dbReference>
<evidence type="ECO:0000256" key="1">
    <source>
        <dbReference type="ARBA" id="ARBA00004496"/>
    </source>
</evidence>
<evidence type="ECO:0000256" key="2">
    <source>
        <dbReference type="ARBA" id="ARBA00022490"/>
    </source>
</evidence>
<sequence length="151" mass="17646">MEKHLNLQDHLCFSLYACSRAISRMYRPLLDQLGITYPQYLVLLVLWERGKCSIKDLGQRLDLDSGTLTPLLKRMESKQLIRRQRLEEDERVVVVTLTEKGETLWREAVCIPSSLVRSSGLQAEELKELNEKIQRLTEHVLQFSAENQHRL</sequence>
<name>A0ABW1WJM6_9BACL</name>
<comment type="subcellular location">
    <subcellularLocation>
        <location evidence="1">Cytoplasm</location>
    </subcellularLocation>
</comment>
<dbReference type="PROSITE" id="PS50995">
    <property type="entry name" value="HTH_MARR_2"/>
    <property type="match status" value="1"/>
</dbReference>
<evidence type="ECO:0000256" key="4">
    <source>
        <dbReference type="ARBA" id="ARBA00023125"/>
    </source>
</evidence>
<dbReference type="PANTHER" id="PTHR33164:SF5">
    <property type="entry name" value="ORGANIC HYDROPEROXIDE RESISTANCE TRANSCRIPTIONAL REGULATOR"/>
    <property type="match status" value="1"/>
</dbReference>
<keyword evidence="2" id="KW-0963">Cytoplasm</keyword>
<evidence type="ECO:0000313" key="8">
    <source>
        <dbReference type="EMBL" id="MFC6387245.1"/>
    </source>
</evidence>
<dbReference type="Proteomes" id="UP001596267">
    <property type="component" value="Unassembled WGS sequence"/>
</dbReference>
<feature type="coiled-coil region" evidence="6">
    <location>
        <begin position="119"/>
        <end position="146"/>
    </location>
</feature>
<gene>
    <name evidence="8" type="ORF">ACFP7A_11575</name>
</gene>
<dbReference type="Pfam" id="PF22381">
    <property type="entry name" value="Staph_reg_Sar_Rot"/>
    <property type="match status" value="1"/>
</dbReference>
<comment type="caution">
    <text evidence="8">The sequence shown here is derived from an EMBL/GenBank/DDBJ whole genome shotgun (WGS) entry which is preliminary data.</text>
</comment>
<dbReference type="InterPro" id="IPR039422">
    <property type="entry name" value="MarR/SlyA-like"/>
</dbReference>
<keyword evidence="5" id="KW-0804">Transcription</keyword>
<protein>
    <submittedName>
        <fullName evidence="8">MarR family winged helix-turn-helix transcriptional regulator</fullName>
    </submittedName>
</protein>
<dbReference type="SMART" id="SM00347">
    <property type="entry name" value="HTH_MARR"/>
    <property type="match status" value="1"/>
</dbReference>
<dbReference type="RefSeq" id="WP_253076848.1">
    <property type="nucleotide sequence ID" value="NZ_JAMXWN010000012.1"/>
</dbReference>
<keyword evidence="6" id="KW-0175">Coiled coil</keyword>
<keyword evidence="3" id="KW-0805">Transcription regulation</keyword>
<dbReference type="EMBL" id="JBHSTQ010000012">
    <property type="protein sequence ID" value="MFC6387245.1"/>
    <property type="molecule type" value="Genomic_DNA"/>
</dbReference>
<evidence type="ECO:0000256" key="3">
    <source>
        <dbReference type="ARBA" id="ARBA00023015"/>
    </source>
</evidence>
<evidence type="ECO:0000313" key="9">
    <source>
        <dbReference type="Proteomes" id="UP001596267"/>
    </source>
</evidence>
<dbReference type="PRINTS" id="PR00598">
    <property type="entry name" value="HTHMARR"/>
</dbReference>
<evidence type="ECO:0000256" key="5">
    <source>
        <dbReference type="ARBA" id="ARBA00023163"/>
    </source>
</evidence>
<keyword evidence="9" id="KW-1185">Reference proteome</keyword>
<keyword evidence="4" id="KW-0238">DNA-binding</keyword>
<dbReference type="InterPro" id="IPR055166">
    <property type="entry name" value="Transc_reg_Sar_Rot_HTH"/>
</dbReference>
<evidence type="ECO:0000259" key="7">
    <source>
        <dbReference type="PROSITE" id="PS50995"/>
    </source>
</evidence>
<dbReference type="InterPro" id="IPR036388">
    <property type="entry name" value="WH-like_DNA-bd_sf"/>
</dbReference>
<reference evidence="9" key="1">
    <citation type="journal article" date="2019" name="Int. J. Syst. Evol. Microbiol.">
        <title>The Global Catalogue of Microorganisms (GCM) 10K type strain sequencing project: providing services to taxonomists for standard genome sequencing and annotation.</title>
        <authorList>
            <consortium name="The Broad Institute Genomics Platform"/>
            <consortium name="The Broad Institute Genome Sequencing Center for Infectious Disease"/>
            <person name="Wu L."/>
            <person name="Ma J."/>
        </authorList>
    </citation>
    <scope>NUCLEOTIDE SEQUENCE [LARGE SCALE GENOMIC DNA]</scope>
    <source>
        <strain evidence="9">CCUG 42001</strain>
    </source>
</reference>
<organism evidence="8 9">
    <name type="scientific">Sporolactobacillus kofuensis</name>
    <dbReference type="NCBI Taxonomy" id="269672"/>
    <lineage>
        <taxon>Bacteria</taxon>
        <taxon>Bacillati</taxon>
        <taxon>Bacillota</taxon>
        <taxon>Bacilli</taxon>
        <taxon>Bacillales</taxon>
        <taxon>Sporolactobacillaceae</taxon>
        <taxon>Sporolactobacillus</taxon>
    </lineage>
</organism>
<evidence type="ECO:0000256" key="6">
    <source>
        <dbReference type="SAM" id="Coils"/>
    </source>
</evidence>
<dbReference type="SUPFAM" id="SSF46785">
    <property type="entry name" value="Winged helix' DNA-binding domain"/>
    <property type="match status" value="1"/>
</dbReference>
<dbReference type="PANTHER" id="PTHR33164">
    <property type="entry name" value="TRANSCRIPTIONAL REGULATOR, MARR FAMILY"/>
    <property type="match status" value="1"/>
</dbReference>
<dbReference type="Gene3D" id="1.10.10.10">
    <property type="entry name" value="Winged helix-like DNA-binding domain superfamily/Winged helix DNA-binding domain"/>
    <property type="match status" value="1"/>
</dbReference>